<dbReference type="AlphaFoldDB" id="A0A0D7ATL0"/>
<gene>
    <name evidence="2" type="ORF">CYLTODRAFT_495557</name>
</gene>
<evidence type="ECO:0000313" key="3">
    <source>
        <dbReference type="Proteomes" id="UP000054007"/>
    </source>
</evidence>
<name>A0A0D7ATL0_9AGAR</name>
<feature type="region of interest" description="Disordered" evidence="1">
    <location>
        <begin position="36"/>
        <end position="77"/>
    </location>
</feature>
<accession>A0A0D7ATL0</accession>
<protein>
    <submittedName>
        <fullName evidence="2">Uncharacterized protein</fullName>
    </submittedName>
</protein>
<reference evidence="2 3" key="1">
    <citation type="journal article" date="2015" name="Fungal Genet. Biol.">
        <title>Evolution of novel wood decay mechanisms in Agaricales revealed by the genome sequences of Fistulina hepatica and Cylindrobasidium torrendii.</title>
        <authorList>
            <person name="Floudas D."/>
            <person name="Held B.W."/>
            <person name="Riley R."/>
            <person name="Nagy L.G."/>
            <person name="Koehler G."/>
            <person name="Ransdell A.S."/>
            <person name="Younus H."/>
            <person name="Chow J."/>
            <person name="Chiniquy J."/>
            <person name="Lipzen A."/>
            <person name="Tritt A."/>
            <person name="Sun H."/>
            <person name="Haridas S."/>
            <person name="LaButti K."/>
            <person name="Ohm R.A."/>
            <person name="Kues U."/>
            <person name="Blanchette R.A."/>
            <person name="Grigoriev I.V."/>
            <person name="Minto R.E."/>
            <person name="Hibbett D.S."/>
        </authorList>
    </citation>
    <scope>NUCLEOTIDE SEQUENCE [LARGE SCALE GENOMIC DNA]</scope>
    <source>
        <strain evidence="2 3">FP15055 ss-10</strain>
    </source>
</reference>
<organism evidence="2 3">
    <name type="scientific">Cylindrobasidium torrendii FP15055 ss-10</name>
    <dbReference type="NCBI Taxonomy" id="1314674"/>
    <lineage>
        <taxon>Eukaryota</taxon>
        <taxon>Fungi</taxon>
        <taxon>Dikarya</taxon>
        <taxon>Basidiomycota</taxon>
        <taxon>Agaricomycotina</taxon>
        <taxon>Agaricomycetes</taxon>
        <taxon>Agaricomycetidae</taxon>
        <taxon>Agaricales</taxon>
        <taxon>Marasmiineae</taxon>
        <taxon>Physalacriaceae</taxon>
        <taxon>Cylindrobasidium</taxon>
    </lineage>
</organism>
<keyword evidence="3" id="KW-1185">Reference proteome</keyword>
<dbReference type="EMBL" id="KN881402">
    <property type="protein sequence ID" value="KIY60651.1"/>
    <property type="molecule type" value="Genomic_DNA"/>
</dbReference>
<dbReference type="OrthoDB" id="2654423at2759"/>
<evidence type="ECO:0000256" key="1">
    <source>
        <dbReference type="SAM" id="MobiDB-lite"/>
    </source>
</evidence>
<proteinExistence type="predicted"/>
<dbReference type="Proteomes" id="UP000054007">
    <property type="component" value="Unassembled WGS sequence"/>
</dbReference>
<sequence length="204" mass="23385">MGRPRKYHTEEEKRLARKAWDASYYRRNEDKIKSKVQTAYRASRAQYERDHDLPPKYSATKPQPLTFPRRSTKTRPSRLEKELNVLKEQHVLWLSSIDHSPRQFLESTYRAVVAAATQDIGEKLAQAAYQQLTGPVDEVQATYFRLIELRGEGDASALKAKALHQKMCPSTEACVELWELSAEGIFPSALVDAYNNGGLAFQQW</sequence>
<evidence type="ECO:0000313" key="2">
    <source>
        <dbReference type="EMBL" id="KIY60651.1"/>
    </source>
</evidence>